<feature type="transmembrane region" description="Helical" evidence="10">
    <location>
        <begin position="447"/>
        <end position="467"/>
    </location>
</feature>
<dbReference type="GeneID" id="16077661"/>
<feature type="transmembrane region" description="Helical" evidence="10">
    <location>
        <begin position="116"/>
        <end position="137"/>
    </location>
</feature>
<comment type="similarity">
    <text evidence="8">Belongs to the auxin efflux carrier (TC 2.A.69.2) family.</text>
</comment>
<evidence type="ECO:0000313" key="12">
    <source>
        <dbReference type="Proteomes" id="UP000007799"/>
    </source>
</evidence>
<keyword evidence="4 10" id="KW-0812">Transmembrane</keyword>
<dbReference type="PANTHER" id="PTHR31651">
    <property type="match status" value="1"/>
</dbReference>
<evidence type="ECO:0000256" key="8">
    <source>
        <dbReference type="ARBA" id="ARBA00025752"/>
    </source>
</evidence>
<dbReference type="EMBL" id="GL832958">
    <property type="protein sequence ID" value="EGD80505.1"/>
    <property type="molecule type" value="Genomic_DNA"/>
</dbReference>
<evidence type="ECO:0000256" key="10">
    <source>
        <dbReference type="SAM" id="Phobius"/>
    </source>
</evidence>
<dbReference type="Proteomes" id="UP000007799">
    <property type="component" value="Unassembled WGS sequence"/>
</dbReference>
<feature type="transmembrane region" description="Helical" evidence="10">
    <location>
        <begin position="413"/>
        <end position="435"/>
    </location>
</feature>
<accession>F2U0T1</accession>
<dbReference type="Pfam" id="PF03547">
    <property type="entry name" value="Mem_trans"/>
    <property type="match status" value="1"/>
</dbReference>
<evidence type="ECO:0000256" key="9">
    <source>
        <dbReference type="SAM" id="MobiDB-lite"/>
    </source>
</evidence>
<feature type="transmembrane region" description="Helical" evidence="10">
    <location>
        <begin position="197"/>
        <end position="218"/>
    </location>
</feature>
<dbReference type="GO" id="GO:0055085">
    <property type="term" value="P:transmembrane transport"/>
    <property type="evidence" value="ECO:0007669"/>
    <property type="project" value="InterPro"/>
</dbReference>
<dbReference type="PANTHER" id="PTHR31651:SF33">
    <property type="entry name" value="PROTEIN PIN-LIKES 1"/>
    <property type="match status" value="1"/>
</dbReference>
<keyword evidence="5 10" id="KW-1133">Transmembrane helix</keyword>
<dbReference type="eggNOG" id="KOG2722">
    <property type="taxonomic scope" value="Eukaryota"/>
</dbReference>
<feature type="transmembrane region" description="Helical" evidence="10">
    <location>
        <begin position="6"/>
        <end position="29"/>
    </location>
</feature>
<comment type="function">
    <text evidence="7">Involved in cellular auxin homeostasis by regulating auxin metabolism. Regulates intracellular auxin accumulation at the endoplasmic reticulum and thus auxin availability for nuclear auxin signaling.</text>
</comment>
<dbReference type="OrthoDB" id="191139at2759"/>
<proteinExistence type="inferred from homology"/>
<evidence type="ECO:0000256" key="2">
    <source>
        <dbReference type="ARBA" id="ARBA00004308"/>
    </source>
</evidence>
<dbReference type="InterPro" id="IPR004776">
    <property type="entry name" value="Mem_transp_PIN-like"/>
</dbReference>
<evidence type="ECO:0000256" key="7">
    <source>
        <dbReference type="ARBA" id="ARBA00025100"/>
    </source>
</evidence>
<evidence type="ECO:0000256" key="6">
    <source>
        <dbReference type="ARBA" id="ARBA00023136"/>
    </source>
</evidence>
<feature type="transmembrane region" description="Helical" evidence="10">
    <location>
        <begin position="82"/>
        <end position="104"/>
    </location>
</feature>
<dbReference type="RefSeq" id="XP_004997066.1">
    <property type="nucleotide sequence ID" value="XM_004997009.1"/>
</dbReference>
<evidence type="ECO:0000256" key="3">
    <source>
        <dbReference type="ARBA" id="ARBA00022448"/>
    </source>
</evidence>
<evidence type="ECO:0000256" key="1">
    <source>
        <dbReference type="ARBA" id="ARBA00004141"/>
    </source>
</evidence>
<feature type="region of interest" description="Disordered" evidence="9">
    <location>
        <begin position="362"/>
        <end position="404"/>
    </location>
</feature>
<evidence type="ECO:0000313" key="11">
    <source>
        <dbReference type="EMBL" id="EGD80505.1"/>
    </source>
</evidence>
<feature type="transmembrane region" description="Helical" evidence="10">
    <location>
        <begin position="50"/>
        <end position="70"/>
    </location>
</feature>
<organism evidence="12">
    <name type="scientific">Salpingoeca rosetta (strain ATCC 50818 / BSB-021)</name>
    <dbReference type="NCBI Taxonomy" id="946362"/>
    <lineage>
        <taxon>Eukaryota</taxon>
        <taxon>Choanoflagellata</taxon>
        <taxon>Craspedida</taxon>
        <taxon>Salpingoecidae</taxon>
        <taxon>Salpingoeca</taxon>
    </lineage>
</organism>
<feature type="transmembrane region" description="Helical" evidence="10">
    <location>
        <begin position="157"/>
        <end position="176"/>
    </location>
</feature>
<evidence type="ECO:0000256" key="4">
    <source>
        <dbReference type="ARBA" id="ARBA00022692"/>
    </source>
</evidence>
<protein>
    <submittedName>
        <fullName evidence="11">Uncharacterized protein</fullName>
    </submittedName>
</protein>
<keyword evidence="12" id="KW-1185">Reference proteome</keyword>
<sequence>MEVSSAVVGTAATVVASVLAVNIIGAIAAHYPKHPSGRVGPSGVVPQTAIASLANVATTIFVPCLTFYSLGSRLSAEVFQEAWPLIFWAPFNILASVALGYCAIQVACVPRHFRKEFLIGCGFANILAVPLIMLEVLCDQEQLAEEDECFERGATFIFMYVFGWSLCFWTVGVAIIRGLEGGEGHGVGISWRQALSGLVNPPMLGCLFGAVVGLVAPLRRVIFDDGAPLLFISSAASAYGSSVVGMLTIVMAATLGKSLSSLNPLTWFKSTPAAPKTGATHAAAAAAAVGEEERDGTQEALGESAESLQWLEAILTPNPSKSSMYVLAESNGSEAAQQQAKQREDAVVVDIDEAIAAVRAQQHREQQQVDKQQQVQQSKGLPASAAGGTTAVGDGDGDEDEEAATKRWDVRTLVAFVVVSMFVGPAIKFGIVLLLGESVFTGANASLLQLVLSIQCVTPTANLVVVVNQREGNRRVAERLSRGVVMQYVAAIVTLLVVTTLSISSFYGDTEAAPTANATTTAATP</sequence>
<keyword evidence="6 10" id="KW-0472">Membrane</keyword>
<reference evidence="11" key="1">
    <citation type="submission" date="2009-08" db="EMBL/GenBank/DDBJ databases">
        <title>Annotation of Salpingoeca rosetta.</title>
        <authorList>
            <consortium name="The Broad Institute Genome Sequencing Platform"/>
            <person name="Russ C."/>
            <person name="Cuomo C."/>
            <person name="Burger G."/>
            <person name="Gray M.W."/>
            <person name="Holland P.W.H."/>
            <person name="King N."/>
            <person name="Lang F.B.F."/>
            <person name="Roger A.J."/>
            <person name="Ruiz-Trillo I."/>
            <person name="Young S.K."/>
            <person name="Zeng Q."/>
            <person name="Gargeya S."/>
            <person name="Alvarado L."/>
            <person name="Berlin A."/>
            <person name="Chapman S.B."/>
            <person name="Chen Z."/>
            <person name="Freedman E."/>
            <person name="Gellesch M."/>
            <person name="Goldberg J."/>
            <person name="Griggs A."/>
            <person name="Gujja S."/>
            <person name="Heilman E."/>
            <person name="Heiman D."/>
            <person name="Howarth C."/>
            <person name="Mehta T."/>
            <person name="Neiman D."/>
            <person name="Pearson M."/>
            <person name="Roberts A."/>
            <person name="Saif S."/>
            <person name="Shea T."/>
            <person name="Shenoy N."/>
            <person name="Sisk P."/>
            <person name="Stolte C."/>
            <person name="Sykes S."/>
            <person name="White J."/>
            <person name="Yandava C."/>
            <person name="Haas B."/>
            <person name="Nusbaum C."/>
            <person name="Birren B."/>
        </authorList>
    </citation>
    <scope>NUCLEOTIDE SEQUENCE [LARGE SCALE GENOMIC DNA]</scope>
    <source>
        <strain evidence="11">ATCC 50818</strain>
    </source>
</reference>
<feature type="transmembrane region" description="Helical" evidence="10">
    <location>
        <begin position="488"/>
        <end position="507"/>
    </location>
</feature>
<comment type="subcellular location">
    <subcellularLocation>
        <location evidence="2">Endomembrane system</location>
    </subcellularLocation>
    <subcellularLocation>
        <location evidence="1">Membrane</location>
        <topology evidence="1">Multi-pass membrane protein</topology>
    </subcellularLocation>
</comment>
<name>F2U0T1_SALR5</name>
<dbReference type="STRING" id="946362.F2U0T1"/>
<gene>
    <name evidence="11" type="ORF">PTSG_01096</name>
</gene>
<dbReference type="InterPro" id="IPR045033">
    <property type="entry name" value="PILS1/3/4/5/7"/>
</dbReference>
<dbReference type="GO" id="GO:0012505">
    <property type="term" value="C:endomembrane system"/>
    <property type="evidence" value="ECO:0007669"/>
    <property type="project" value="UniProtKB-SubCell"/>
</dbReference>
<dbReference type="GO" id="GO:0016020">
    <property type="term" value="C:membrane"/>
    <property type="evidence" value="ECO:0007669"/>
    <property type="project" value="UniProtKB-SubCell"/>
</dbReference>
<evidence type="ECO:0000256" key="5">
    <source>
        <dbReference type="ARBA" id="ARBA00022989"/>
    </source>
</evidence>
<keyword evidence="3" id="KW-0813">Transport</keyword>
<dbReference type="InParanoid" id="F2U0T1"/>
<dbReference type="AlphaFoldDB" id="F2U0T1"/>
<dbReference type="KEGG" id="sre:PTSG_01096"/>
<feature type="transmembrane region" description="Helical" evidence="10">
    <location>
        <begin position="230"/>
        <end position="255"/>
    </location>
</feature>